<dbReference type="RefSeq" id="WP_129576620.1">
    <property type="nucleotide sequence ID" value="NZ_CP012672.1"/>
</dbReference>
<evidence type="ECO:0000313" key="2">
    <source>
        <dbReference type="EMBL" id="AUX33210.1"/>
    </source>
</evidence>
<reference evidence="2 3" key="1">
    <citation type="submission" date="2015-09" db="EMBL/GenBank/DDBJ databases">
        <title>Sorangium comparison.</title>
        <authorList>
            <person name="Zaburannyi N."/>
            <person name="Bunk B."/>
            <person name="Overmann J."/>
            <person name="Mueller R."/>
        </authorList>
    </citation>
    <scope>NUCLEOTIDE SEQUENCE [LARGE SCALE GENOMIC DNA]</scope>
    <source>
        <strain evidence="2 3">So ce836</strain>
    </source>
</reference>
<dbReference type="Proteomes" id="UP000295497">
    <property type="component" value="Chromosome"/>
</dbReference>
<sequence>MPTPLDDLLADLTPEEIFEDLLAIAKALGLSTTAWQPGEPIRGVMSVFSRWTAPLWNGQVLPALRALFLDKSSGDWLTLVAWAFYKVYKKQATFASGPAITVENREGGFWGINPGDIRFEVAGKTYTNIDGGTLPAWTGTGAFPVVDLHFVADEAGTDSDLDLADVPEHPAAPLLAPGAGIYLRAGEGMLLGQDEEEDDDLKERCRLSTGPLSPAGPRAAYQYVALSTRRPAADEAVTIERLLVSQAGDIGVNVNRALVRNLGGGVVDVRLASPSGAASGDVATAGTDVYLVNQAIQLLVVPMGLTANVASAAEEPLAIALELDVLRESNVTAAAAKAAAEKAVNDFFRRFPIGGRKLADSAVRFVVMSEVRAIAKAASPGIYRVRSTPPDDQSILVTDVVVPTVTATATLVEQ</sequence>
<dbReference type="EMBL" id="CP012672">
    <property type="protein sequence ID" value="AUX33153.1"/>
    <property type="molecule type" value="Genomic_DNA"/>
</dbReference>
<proteinExistence type="predicted"/>
<evidence type="ECO:0000313" key="1">
    <source>
        <dbReference type="EMBL" id="AUX33153.1"/>
    </source>
</evidence>
<evidence type="ECO:0000313" key="3">
    <source>
        <dbReference type="Proteomes" id="UP000295497"/>
    </source>
</evidence>
<accession>A0A4P2QSJ2</accession>
<dbReference type="EMBL" id="CP012672">
    <property type="protein sequence ID" value="AUX33210.1"/>
    <property type="molecule type" value="Genomic_DNA"/>
</dbReference>
<organism evidence="2 3">
    <name type="scientific">Sorangium cellulosum</name>
    <name type="common">Polyangium cellulosum</name>
    <dbReference type="NCBI Taxonomy" id="56"/>
    <lineage>
        <taxon>Bacteria</taxon>
        <taxon>Pseudomonadati</taxon>
        <taxon>Myxococcota</taxon>
        <taxon>Polyangia</taxon>
        <taxon>Polyangiales</taxon>
        <taxon>Polyangiaceae</taxon>
        <taxon>Sorangium</taxon>
    </lineage>
</organism>
<gene>
    <name evidence="1" type="ORF">SOCE836_053070</name>
    <name evidence="2" type="ORF">SOCE836_053640</name>
</gene>
<dbReference type="AlphaFoldDB" id="A0A4P2QSJ2"/>
<protein>
    <submittedName>
        <fullName evidence="2">Uncharacterized protein</fullName>
    </submittedName>
</protein>
<name>A0A4P2QSJ2_SORCE</name>